<dbReference type="PANTHER" id="PTHR11347">
    <property type="entry name" value="CYCLIC NUCLEOTIDE PHOSPHODIESTERASE"/>
    <property type="match status" value="1"/>
</dbReference>
<comment type="caution">
    <text evidence="7">The sequence shown here is derived from an EMBL/GenBank/DDBJ whole genome shotgun (WGS) entry which is preliminary data.</text>
</comment>
<dbReference type="Pfam" id="PF00233">
    <property type="entry name" value="PDEase_I"/>
    <property type="match status" value="1"/>
</dbReference>
<evidence type="ECO:0000313" key="8">
    <source>
        <dbReference type="Proteomes" id="UP001438707"/>
    </source>
</evidence>
<dbReference type="InterPro" id="IPR002073">
    <property type="entry name" value="PDEase_catalytic_dom"/>
</dbReference>
<feature type="binding site" evidence="5">
    <location>
        <position position="367"/>
    </location>
    <ligand>
        <name>Zn(2+)</name>
        <dbReference type="ChEBI" id="CHEBI:29105"/>
        <label>1</label>
    </ligand>
</feature>
<feature type="binding site" evidence="5">
    <location>
        <position position="474"/>
    </location>
    <ligand>
        <name>Zn(2+)</name>
        <dbReference type="ChEBI" id="CHEBI:29105"/>
        <label>1</label>
    </ligand>
</feature>
<dbReference type="GO" id="GO:0004114">
    <property type="term" value="F:3',5'-cyclic-nucleotide phosphodiesterase activity"/>
    <property type="evidence" value="ECO:0007669"/>
    <property type="project" value="InterPro"/>
</dbReference>
<dbReference type="GO" id="GO:0046872">
    <property type="term" value="F:metal ion binding"/>
    <property type="evidence" value="ECO:0007669"/>
    <property type="project" value="UniProtKB-KW"/>
</dbReference>
<keyword evidence="8" id="KW-1185">Reference proteome</keyword>
<feature type="domain" description="PDEase" evidence="6">
    <location>
        <begin position="208"/>
        <end position="573"/>
    </location>
</feature>
<feature type="binding site" evidence="5">
    <location>
        <position position="324"/>
    </location>
    <ligand>
        <name>Zn(2+)</name>
        <dbReference type="ChEBI" id="CHEBI:29105"/>
        <label>1</label>
    </ligand>
</feature>
<sequence length="591" mass="64704">MGDDGLATDLAALPLRTWAELRHGVFVFLAPADGPAFHVAPDGLSALAALGAPVAFLDPSSNTLCWANDRFARLCGREGLVMDWKGSLPFSGVFLAIVRFLRSRRLSADVCAPLEVILPGMTGADLEDSKPEHARVHCQAVELELADDAVDRELLSVQFPTFHVPRGRKQDAPESRAGVQTGVGQVLDLIDAAAAYRTDIRGELRDLRRRVLEGRLDEPVGVRDILDESGLAAWNSSASLAVMLGLDFGRRQAMPGCHRGRPFRNLSLLTTTMAGATLAELTLLALDRGSALARLPVPRDTLARFLTDIEAGHDASIPYHNAEHVKTVVAACDRVWHDCGLREVVRAVVPAEADVEELALFVAAAVHDHQHRGVTNDYLIRTVHPYAVTHNDQSPNESHHVASAFQLMFDRHDFVRALPPAQARLFRARIIELVLATDIAHHFAVVQSMRSRDFADMAAADVPLLIKAALKTADLGHTFMPWREHCLWSKRLQQELFCEGDLHRSVLGAEPPTIMDRRLCAAGHTFESSQAGFFLYVVLPLLECLVAALPGVRPVLEQARANALQWETSLFPKTTSGTLEIGREGARLVPL</sequence>
<evidence type="ECO:0000256" key="3">
    <source>
        <dbReference type="PIRSR" id="PIRSR623088-1"/>
    </source>
</evidence>
<dbReference type="InterPro" id="IPR023088">
    <property type="entry name" value="PDEase"/>
</dbReference>
<protein>
    <recommendedName>
        <fullName evidence="6">PDEase domain-containing protein</fullName>
    </recommendedName>
</protein>
<feature type="binding site" evidence="4">
    <location>
        <position position="368"/>
    </location>
    <ligand>
        <name>AMP</name>
        <dbReference type="ChEBI" id="CHEBI:456215"/>
    </ligand>
</feature>
<dbReference type="SUPFAM" id="SSF109604">
    <property type="entry name" value="HD-domain/PDEase-like"/>
    <property type="match status" value="1"/>
</dbReference>
<feature type="binding site" evidence="4">
    <location>
        <position position="474"/>
    </location>
    <ligand>
        <name>AMP</name>
        <dbReference type="ChEBI" id="CHEBI:456215"/>
    </ligand>
</feature>
<evidence type="ECO:0000259" key="6">
    <source>
        <dbReference type="PROSITE" id="PS51845"/>
    </source>
</evidence>
<evidence type="ECO:0000256" key="4">
    <source>
        <dbReference type="PIRSR" id="PIRSR623088-2"/>
    </source>
</evidence>
<dbReference type="Gene3D" id="1.10.1300.10">
    <property type="entry name" value="3'5'-cyclic nucleotide phosphodiesterase, catalytic domain"/>
    <property type="match status" value="1"/>
</dbReference>
<dbReference type="Proteomes" id="UP001438707">
    <property type="component" value="Unassembled WGS sequence"/>
</dbReference>
<evidence type="ECO:0000256" key="5">
    <source>
        <dbReference type="PIRSR" id="PIRSR623088-3"/>
    </source>
</evidence>
<accession>A0AAW1SG64</accession>
<keyword evidence="2" id="KW-0378">Hydrolase</keyword>
<dbReference type="AlphaFoldDB" id="A0AAW1SG64"/>
<dbReference type="PRINTS" id="PR00387">
    <property type="entry name" value="PDIESTERASE1"/>
</dbReference>
<feature type="binding site" evidence="5">
    <location>
        <position position="368"/>
    </location>
    <ligand>
        <name>Zn(2+)</name>
        <dbReference type="ChEBI" id="CHEBI:29105"/>
        <label>1</label>
    </ligand>
</feature>
<keyword evidence="1 5" id="KW-0479">Metal-binding</keyword>
<reference evidence="7 8" key="1">
    <citation type="journal article" date="2024" name="Nat. Commun.">
        <title>Phylogenomics reveals the evolutionary origins of lichenization in chlorophyte algae.</title>
        <authorList>
            <person name="Puginier C."/>
            <person name="Libourel C."/>
            <person name="Otte J."/>
            <person name="Skaloud P."/>
            <person name="Haon M."/>
            <person name="Grisel S."/>
            <person name="Petersen M."/>
            <person name="Berrin J.G."/>
            <person name="Delaux P.M."/>
            <person name="Dal Grande F."/>
            <person name="Keller J."/>
        </authorList>
    </citation>
    <scope>NUCLEOTIDE SEQUENCE [LARGE SCALE GENOMIC DNA]</scope>
    <source>
        <strain evidence="7 8">SAG 2145</strain>
    </source>
</reference>
<feature type="binding site" evidence="4">
    <location>
        <position position="530"/>
    </location>
    <ligand>
        <name>AMP</name>
        <dbReference type="ChEBI" id="CHEBI:456215"/>
    </ligand>
</feature>
<proteinExistence type="predicted"/>
<dbReference type="PROSITE" id="PS51845">
    <property type="entry name" value="PDEASE_I_2"/>
    <property type="match status" value="1"/>
</dbReference>
<name>A0AAW1SG64_9CHLO</name>
<feature type="active site" description="Proton donor" evidence="3">
    <location>
        <position position="320"/>
    </location>
</feature>
<evidence type="ECO:0000256" key="1">
    <source>
        <dbReference type="ARBA" id="ARBA00022723"/>
    </source>
</evidence>
<evidence type="ECO:0000256" key="2">
    <source>
        <dbReference type="ARBA" id="ARBA00022801"/>
    </source>
</evidence>
<dbReference type="GO" id="GO:0007165">
    <property type="term" value="P:signal transduction"/>
    <property type="evidence" value="ECO:0007669"/>
    <property type="project" value="InterPro"/>
</dbReference>
<gene>
    <name evidence="7" type="ORF">WJX74_004725</name>
</gene>
<feature type="binding site" evidence="5">
    <location>
        <position position="368"/>
    </location>
    <ligand>
        <name>Zn(2+)</name>
        <dbReference type="ChEBI" id="CHEBI:29105"/>
        <label>2</label>
    </ligand>
</feature>
<dbReference type="InterPro" id="IPR036971">
    <property type="entry name" value="PDEase_catalytic_dom_sf"/>
</dbReference>
<dbReference type="EMBL" id="JALJOS010000001">
    <property type="protein sequence ID" value="KAK9844616.1"/>
    <property type="molecule type" value="Genomic_DNA"/>
</dbReference>
<feature type="binding site" evidence="4">
    <location>
        <begin position="320"/>
        <end position="324"/>
    </location>
    <ligand>
        <name>AMP</name>
        <dbReference type="ChEBI" id="CHEBI:456215"/>
    </ligand>
</feature>
<organism evidence="7 8">
    <name type="scientific">Apatococcus lobatus</name>
    <dbReference type="NCBI Taxonomy" id="904363"/>
    <lineage>
        <taxon>Eukaryota</taxon>
        <taxon>Viridiplantae</taxon>
        <taxon>Chlorophyta</taxon>
        <taxon>core chlorophytes</taxon>
        <taxon>Trebouxiophyceae</taxon>
        <taxon>Chlorellales</taxon>
        <taxon>Chlorellaceae</taxon>
        <taxon>Apatococcus</taxon>
    </lineage>
</organism>
<evidence type="ECO:0000313" key="7">
    <source>
        <dbReference type="EMBL" id="KAK9844616.1"/>
    </source>
</evidence>